<comment type="caution">
    <text evidence="2">The sequence shown here is derived from an EMBL/GenBank/DDBJ whole genome shotgun (WGS) entry which is preliminary data.</text>
</comment>
<dbReference type="AlphaFoldDB" id="A0A846UAA4"/>
<evidence type="ECO:0008006" key="4">
    <source>
        <dbReference type="Google" id="ProtNLM"/>
    </source>
</evidence>
<evidence type="ECO:0000313" key="3">
    <source>
        <dbReference type="Proteomes" id="UP000584587"/>
    </source>
</evidence>
<gene>
    <name evidence="2" type="ORF">HER12_03435</name>
</gene>
<name>A0A846UAA4_9MOLU</name>
<organism evidence="2 3">
    <name type="scientific">Spiroplasma platyhelix PALS-1</name>
    <dbReference type="NCBI Taxonomy" id="1276218"/>
    <lineage>
        <taxon>Bacteria</taxon>
        <taxon>Bacillati</taxon>
        <taxon>Mycoplasmatota</taxon>
        <taxon>Mollicutes</taxon>
        <taxon>Entomoplasmatales</taxon>
        <taxon>Spiroplasmataceae</taxon>
        <taxon>Spiroplasma</taxon>
    </lineage>
</organism>
<feature type="transmembrane region" description="Helical" evidence="1">
    <location>
        <begin position="29"/>
        <end position="53"/>
    </location>
</feature>
<dbReference type="RefSeq" id="WP_168105263.1">
    <property type="nucleotide sequence ID" value="NZ_CP051215.1"/>
</dbReference>
<keyword evidence="3" id="KW-1185">Reference proteome</keyword>
<keyword evidence="1" id="KW-1133">Transmembrane helix</keyword>
<dbReference type="Proteomes" id="UP000584587">
    <property type="component" value="Unassembled WGS sequence"/>
</dbReference>
<evidence type="ECO:0000313" key="2">
    <source>
        <dbReference type="EMBL" id="NKE38793.1"/>
    </source>
</evidence>
<accession>A0A846UAA4</accession>
<reference evidence="2 3" key="1">
    <citation type="submission" date="2020-04" db="EMBL/GenBank/DDBJ databases">
        <title>Complete genome sequence of Spiroplasma platyhelix ATCC 51748, an insect isolate.</title>
        <authorList>
            <person name="Green E.A."/>
            <person name="Klassen J.L."/>
        </authorList>
    </citation>
    <scope>NUCLEOTIDE SEQUENCE [LARGE SCALE GENOMIC DNA]</scope>
    <source>
        <strain evidence="2 3">PALS-1</strain>
    </source>
</reference>
<feature type="transmembrane region" description="Helical" evidence="1">
    <location>
        <begin position="74"/>
        <end position="93"/>
    </location>
</feature>
<sequence>MTQFALSVITILADVPDFSAVTKEVTIWVNAALAVLIALEIIFAALKAIWIWWSVIRNSDEPDSRAVYLNALKWPVIAIVGTLAVVGIANVVIKMVETPSLGGS</sequence>
<protein>
    <recommendedName>
        <fullName evidence="4">Transmembrane protein</fullName>
    </recommendedName>
</protein>
<dbReference type="EMBL" id="JAAVVK010000002">
    <property type="protein sequence ID" value="NKE38793.1"/>
    <property type="molecule type" value="Genomic_DNA"/>
</dbReference>
<keyword evidence="1" id="KW-0472">Membrane</keyword>
<proteinExistence type="predicted"/>
<keyword evidence="1" id="KW-0812">Transmembrane</keyword>
<evidence type="ECO:0000256" key="1">
    <source>
        <dbReference type="SAM" id="Phobius"/>
    </source>
</evidence>
<dbReference type="NCBIfam" id="NF045849">
    <property type="entry name" value="ICE_MMCAP2_0565"/>
    <property type="match status" value="1"/>
</dbReference>